<dbReference type="PIRSF" id="PIRSF002465">
    <property type="entry name" value="Phsphlp_syn_PlsX"/>
    <property type="match status" value="1"/>
</dbReference>
<dbReference type="GO" id="GO:0005737">
    <property type="term" value="C:cytoplasm"/>
    <property type="evidence" value="ECO:0007669"/>
    <property type="project" value="UniProtKB-SubCell"/>
</dbReference>
<gene>
    <name evidence="10" type="primary">plsX</name>
    <name evidence="11" type="ORF">SAMN05444277_101902</name>
</gene>
<dbReference type="UniPathway" id="UPA00085"/>
<reference evidence="11 12" key="1">
    <citation type="submission" date="2016-10" db="EMBL/GenBank/DDBJ databases">
        <authorList>
            <person name="de Groot N.N."/>
        </authorList>
    </citation>
    <scope>NUCLEOTIDE SEQUENCE [LARGE SCALE GENOMIC DNA]</scope>
    <source>
        <strain evidence="11 12">DSM 28286</strain>
    </source>
</reference>
<dbReference type="GO" id="GO:0006633">
    <property type="term" value="P:fatty acid biosynthetic process"/>
    <property type="evidence" value="ECO:0007669"/>
    <property type="project" value="UniProtKB-UniRule"/>
</dbReference>
<keyword evidence="12" id="KW-1185">Reference proteome</keyword>
<dbReference type="InterPro" id="IPR012281">
    <property type="entry name" value="Phospholipid_synth_PlsX-like"/>
</dbReference>
<comment type="catalytic activity">
    <reaction evidence="1 10">
        <text>a fatty acyl-[ACP] + phosphate = an acyl phosphate + holo-[ACP]</text>
        <dbReference type="Rhea" id="RHEA:42292"/>
        <dbReference type="Rhea" id="RHEA-COMP:9685"/>
        <dbReference type="Rhea" id="RHEA-COMP:14125"/>
        <dbReference type="ChEBI" id="CHEBI:43474"/>
        <dbReference type="ChEBI" id="CHEBI:59918"/>
        <dbReference type="ChEBI" id="CHEBI:64479"/>
        <dbReference type="ChEBI" id="CHEBI:138651"/>
        <dbReference type="EC" id="2.3.1.274"/>
    </reaction>
</comment>
<dbReference type="Gene3D" id="3.40.718.10">
    <property type="entry name" value="Isopropylmalate Dehydrogenase"/>
    <property type="match status" value="1"/>
</dbReference>
<comment type="pathway">
    <text evidence="10">Lipid metabolism; phospholipid metabolism.</text>
</comment>
<comment type="function">
    <text evidence="10">Catalyzes the reversible formation of acyl-phosphate (acyl-PO(4)) from acyl-[acyl-carrier-protein] (acyl-ACP). This enzyme utilizes acyl-ACP as fatty acyl donor, but not acyl-CoA.</text>
</comment>
<evidence type="ECO:0000313" key="12">
    <source>
        <dbReference type="Proteomes" id="UP000199031"/>
    </source>
</evidence>
<dbReference type="Proteomes" id="UP000199031">
    <property type="component" value="Unassembled WGS sequence"/>
</dbReference>
<comment type="subunit">
    <text evidence="9 10">Homodimer. Probably interacts with PlsY.</text>
</comment>
<sequence length="318" mass="34163">MNLALDMMGGDFAPLEAVKGLQLYLQHNNATVYCIGDEQQVRALLSEYNLPEEKTVVIHAAEIIGYNENPTKALKEKPDSSISKGFQLLASGKVDAFLSAGNTGAMLVGAMFFLKPIEGVSRPTIASVIPKIGGDTALLLDVGLNVDCKAQHLDQFAVLGSIYSSSVLGISNPRVGLLNVGEEEGKGNTLCKETYPLLKDNSRINFIGNVEGRDIFNAGADVTVCDGYTGNVVLKLGESMYDIAKSRDMHNDEFIRRFAYENYGGTPILGVSKPVIIGHGISNDVAFCNMLLLAQKMIETDVCGTIKTAFRRTGTSAS</sequence>
<keyword evidence="7 10" id="KW-1208">Phospholipid metabolism</keyword>
<dbReference type="RefSeq" id="WP_090654908.1">
    <property type="nucleotide sequence ID" value="NZ_FOXQ01000001.1"/>
</dbReference>
<evidence type="ECO:0000256" key="5">
    <source>
        <dbReference type="ARBA" id="ARBA00023098"/>
    </source>
</evidence>
<dbReference type="AlphaFoldDB" id="A0A1I5SR66"/>
<dbReference type="Pfam" id="PF02504">
    <property type="entry name" value="FA_synthesis"/>
    <property type="match status" value="1"/>
</dbReference>
<proteinExistence type="inferred from homology"/>
<evidence type="ECO:0000256" key="10">
    <source>
        <dbReference type="HAMAP-Rule" id="MF_00019"/>
    </source>
</evidence>
<dbReference type="STRING" id="1465490.SAMN05444277_101902"/>
<dbReference type="NCBIfam" id="TIGR00182">
    <property type="entry name" value="plsX"/>
    <property type="match status" value="1"/>
</dbReference>
<dbReference type="EC" id="2.3.1.274" evidence="8 10"/>
<evidence type="ECO:0000256" key="4">
    <source>
        <dbReference type="ARBA" id="ARBA00022679"/>
    </source>
</evidence>
<evidence type="ECO:0000256" key="8">
    <source>
        <dbReference type="ARBA" id="ARBA00024069"/>
    </source>
</evidence>
<organism evidence="11 12">
    <name type="scientific">Parafilimonas terrae</name>
    <dbReference type="NCBI Taxonomy" id="1465490"/>
    <lineage>
        <taxon>Bacteria</taxon>
        <taxon>Pseudomonadati</taxon>
        <taxon>Bacteroidota</taxon>
        <taxon>Chitinophagia</taxon>
        <taxon>Chitinophagales</taxon>
        <taxon>Chitinophagaceae</taxon>
        <taxon>Parafilimonas</taxon>
    </lineage>
</organism>
<dbReference type="SUPFAM" id="SSF53659">
    <property type="entry name" value="Isocitrate/Isopropylmalate dehydrogenase-like"/>
    <property type="match status" value="1"/>
</dbReference>
<dbReference type="EMBL" id="FOXQ01000001">
    <property type="protein sequence ID" value="SFP73233.1"/>
    <property type="molecule type" value="Genomic_DNA"/>
</dbReference>
<accession>A0A1I5SR66</accession>
<evidence type="ECO:0000256" key="3">
    <source>
        <dbReference type="ARBA" id="ARBA00022516"/>
    </source>
</evidence>
<dbReference type="GO" id="GO:0043811">
    <property type="term" value="F:phosphate:acyl-[acyl carrier protein] acyltransferase activity"/>
    <property type="evidence" value="ECO:0007669"/>
    <property type="project" value="UniProtKB-UniRule"/>
</dbReference>
<keyword evidence="2 10" id="KW-0963">Cytoplasm</keyword>
<evidence type="ECO:0000256" key="9">
    <source>
        <dbReference type="ARBA" id="ARBA00046608"/>
    </source>
</evidence>
<dbReference type="PANTHER" id="PTHR30100">
    <property type="entry name" value="FATTY ACID/PHOSPHOLIPID SYNTHESIS PROTEIN PLSX"/>
    <property type="match status" value="1"/>
</dbReference>
<keyword evidence="3 10" id="KW-0444">Lipid biosynthesis</keyword>
<dbReference type="GO" id="GO:0008654">
    <property type="term" value="P:phospholipid biosynthetic process"/>
    <property type="evidence" value="ECO:0007669"/>
    <property type="project" value="UniProtKB-KW"/>
</dbReference>
<keyword evidence="6 10" id="KW-0594">Phospholipid biosynthesis</keyword>
<dbReference type="OrthoDB" id="9806408at2"/>
<keyword evidence="4 10" id="KW-0808">Transferase</keyword>
<evidence type="ECO:0000256" key="7">
    <source>
        <dbReference type="ARBA" id="ARBA00023264"/>
    </source>
</evidence>
<protein>
    <recommendedName>
        <fullName evidence="8 10">Phosphate acyltransferase</fullName>
        <ecNumber evidence="8 10">2.3.1.274</ecNumber>
    </recommendedName>
    <alternativeName>
        <fullName evidence="10">Acyl-ACP phosphotransacylase</fullName>
    </alternativeName>
    <alternativeName>
        <fullName evidence="10">Acyl-[acyl-carrier-protein]--phosphate acyltransferase</fullName>
    </alternativeName>
    <alternativeName>
        <fullName evidence="10">Phosphate-acyl-ACP acyltransferase</fullName>
    </alternativeName>
</protein>
<name>A0A1I5SR66_9BACT</name>
<dbReference type="InterPro" id="IPR003664">
    <property type="entry name" value="FA_synthesis"/>
</dbReference>
<comment type="subcellular location">
    <subcellularLocation>
        <location evidence="10">Cytoplasm</location>
    </subcellularLocation>
    <text evidence="10">Associated with the membrane possibly through PlsY.</text>
</comment>
<comment type="similarity">
    <text evidence="10">Belongs to the PlsX family.</text>
</comment>
<evidence type="ECO:0000313" key="11">
    <source>
        <dbReference type="EMBL" id="SFP73233.1"/>
    </source>
</evidence>
<evidence type="ECO:0000256" key="6">
    <source>
        <dbReference type="ARBA" id="ARBA00023209"/>
    </source>
</evidence>
<evidence type="ECO:0000256" key="2">
    <source>
        <dbReference type="ARBA" id="ARBA00022490"/>
    </source>
</evidence>
<keyword evidence="5 10" id="KW-0443">Lipid metabolism</keyword>
<dbReference type="HAMAP" id="MF_00019">
    <property type="entry name" value="PlsX"/>
    <property type="match status" value="1"/>
</dbReference>
<evidence type="ECO:0000256" key="1">
    <source>
        <dbReference type="ARBA" id="ARBA00001232"/>
    </source>
</evidence>
<dbReference type="PANTHER" id="PTHR30100:SF1">
    <property type="entry name" value="PHOSPHATE ACYLTRANSFERASE"/>
    <property type="match status" value="1"/>
</dbReference>
<keyword evidence="11" id="KW-0012">Acyltransferase</keyword>